<reference evidence="7 8" key="1">
    <citation type="journal article" date="2024" name="IMA Fungus">
        <title>Apiospora arundinis, a panoply of carbohydrate-active enzymes and secondary metabolites.</title>
        <authorList>
            <person name="Sorensen T."/>
            <person name="Petersen C."/>
            <person name="Muurmann A.T."/>
            <person name="Christiansen J.V."/>
            <person name="Brundto M.L."/>
            <person name="Overgaard C.K."/>
            <person name="Boysen A.T."/>
            <person name="Wollenberg R.D."/>
            <person name="Larsen T.O."/>
            <person name="Sorensen J.L."/>
            <person name="Nielsen K.L."/>
            <person name="Sondergaard T.E."/>
        </authorList>
    </citation>
    <scope>NUCLEOTIDE SEQUENCE [LARGE SCALE GENOMIC DNA]</scope>
    <source>
        <strain evidence="7 8">AAU 773</strain>
    </source>
</reference>
<dbReference type="InterPro" id="IPR036396">
    <property type="entry name" value="Cyt_P450_sf"/>
</dbReference>
<comment type="similarity">
    <text evidence="2 6">Belongs to the cytochrome P450 family.</text>
</comment>
<evidence type="ECO:0000256" key="5">
    <source>
        <dbReference type="ARBA" id="ARBA00023033"/>
    </source>
</evidence>
<keyword evidence="6" id="KW-0560">Oxidoreductase</keyword>
<dbReference type="CDD" id="cd11040">
    <property type="entry name" value="CYP7_CYP8-like"/>
    <property type="match status" value="1"/>
</dbReference>
<dbReference type="PRINTS" id="PR00465">
    <property type="entry name" value="EP450IV"/>
</dbReference>
<dbReference type="Gene3D" id="1.10.630.10">
    <property type="entry name" value="Cytochrome P450"/>
    <property type="match status" value="1"/>
</dbReference>
<dbReference type="PROSITE" id="PS00086">
    <property type="entry name" value="CYTOCHROME_P450"/>
    <property type="match status" value="1"/>
</dbReference>
<evidence type="ECO:0000256" key="3">
    <source>
        <dbReference type="ARBA" id="ARBA00022723"/>
    </source>
</evidence>
<organism evidence="7 8">
    <name type="scientific">Apiospora arundinis</name>
    <dbReference type="NCBI Taxonomy" id="335852"/>
    <lineage>
        <taxon>Eukaryota</taxon>
        <taxon>Fungi</taxon>
        <taxon>Dikarya</taxon>
        <taxon>Ascomycota</taxon>
        <taxon>Pezizomycotina</taxon>
        <taxon>Sordariomycetes</taxon>
        <taxon>Xylariomycetidae</taxon>
        <taxon>Amphisphaeriales</taxon>
        <taxon>Apiosporaceae</taxon>
        <taxon>Apiospora</taxon>
    </lineage>
</organism>
<dbReference type="SUPFAM" id="SSF48264">
    <property type="entry name" value="Cytochrome P450"/>
    <property type="match status" value="1"/>
</dbReference>
<keyword evidence="6" id="KW-0349">Heme</keyword>
<protein>
    <submittedName>
        <fullName evidence="7">Cytochrome P450</fullName>
    </submittedName>
</protein>
<dbReference type="PANTHER" id="PTHR47582">
    <property type="entry name" value="P450, PUTATIVE (EUROFUNG)-RELATED"/>
    <property type="match status" value="1"/>
</dbReference>
<gene>
    <name evidence="7" type="ORF">PGQ11_006994</name>
</gene>
<keyword evidence="3 6" id="KW-0479">Metal-binding</keyword>
<evidence type="ECO:0000313" key="7">
    <source>
        <dbReference type="EMBL" id="KAK8868416.1"/>
    </source>
</evidence>
<name>A0ABR2IUF0_9PEZI</name>
<evidence type="ECO:0000256" key="4">
    <source>
        <dbReference type="ARBA" id="ARBA00023004"/>
    </source>
</evidence>
<comment type="cofactor">
    <cofactor evidence="1">
        <name>heme</name>
        <dbReference type="ChEBI" id="CHEBI:30413"/>
    </cofactor>
</comment>
<dbReference type="InterPro" id="IPR002403">
    <property type="entry name" value="Cyt_P450_E_grp-IV"/>
</dbReference>
<keyword evidence="4 6" id="KW-0408">Iron</keyword>
<dbReference type="EMBL" id="JAPCWZ010000004">
    <property type="protein sequence ID" value="KAK8868416.1"/>
    <property type="molecule type" value="Genomic_DNA"/>
</dbReference>
<evidence type="ECO:0000256" key="6">
    <source>
        <dbReference type="RuleBase" id="RU000461"/>
    </source>
</evidence>
<proteinExistence type="inferred from homology"/>
<comment type="caution">
    <text evidence="7">The sequence shown here is derived from an EMBL/GenBank/DDBJ whole genome shotgun (WGS) entry which is preliminary data.</text>
</comment>
<dbReference type="Pfam" id="PF00067">
    <property type="entry name" value="p450"/>
    <property type="match status" value="1"/>
</dbReference>
<dbReference type="InterPro" id="IPR053007">
    <property type="entry name" value="CYP450_monoxygenase_sec-met"/>
</dbReference>
<dbReference type="InterPro" id="IPR017972">
    <property type="entry name" value="Cyt_P450_CS"/>
</dbReference>
<keyword evidence="8" id="KW-1185">Reference proteome</keyword>
<keyword evidence="5 6" id="KW-0503">Monooxygenase</keyword>
<dbReference type="PANTHER" id="PTHR47582:SF1">
    <property type="entry name" value="P450, PUTATIVE (EUROFUNG)-RELATED"/>
    <property type="match status" value="1"/>
</dbReference>
<evidence type="ECO:0000256" key="2">
    <source>
        <dbReference type="ARBA" id="ARBA00010617"/>
    </source>
</evidence>
<sequence>MQSFLSTLVGVAAVIYISLMALQRLTQDEDEPRTIYDGVPLATPVFGIISKGLDFHLQSQYRTHSFTAIVATIGANLVGVSKATNEIIGRDKTQDNGYFMSFPKYVHHVLSEGPGLDAMNRKSTQVLADWVVTLAKETTPKTIKMMQWIRHELFTATTDAVYRPRNPSRDPEMEQAWYNFEPKLMVFILKLWPRVFAKKAYQAREHMVEAWERYFDEGWYKQGSALIKARVEINDDFQIPLKETARLEIGGTLPILANTHPAVFWAVYHVFSDPFVLTDIRAELLNGVQEDPVTGTCMIDLGFVAVSCPILLSTVKEAIRLYGCTLTIRIVMEDHRLDNTFLLKKGSTMLMPAQVQHIDHDVWGGDVDAFNHHRFLREPSGGGRSQSVNPFAFRAFSGGTTLCPGRHFATTEMMVLTALLALRFDVYPTNGKWAAPTTPNTPTANAMMLPDWDLEVALHPRDGGHKDRKVSFSGHEQAMEISAEDIEGTKPHSGD</sequence>
<dbReference type="Proteomes" id="UP001390339">
    <property type="component" value="Unassembled WGS sequence"/>
</dbReference>
<evidence type="ECO:0000256" key="1">
    <source>
        <dbReference type="ARBA" id="ARBA00001971"/>
    </source>
</evidence>
<evidence type="ECO:0000313" key="8">
    <source>
        <dbReference type="Proteomes" id="UP001390339"/>
    </source>
</evidence>
<accession>A0ABR2IUF0</accession>
<dbReference type="InterPro" id="IPR001128">
    <property type="entry name" value="Cyt_P450"/>
</dbReference>